<gene>
    <name evidence="1" type="ORF">PFISCL1PPCAC_23347</name>
</gene>
<dbReference type="AlphaFoldDB" id="A0AAV5WN70"/>
<accession>A0AAV5WN70</accession>
<dbReference type="EMBL" id="BTSY01000006">
    <property type="protein sequence ID" value="GMT32050.1"/>
    <property type="molecule type" value="Genomic_DNA"/>
</dbReference>
<protein>
    <submittedName>
        <fullName evidence="1">Uncharacterized protein</fullName>
    </submittedName>
</protein>
<evidence type="ECO:0000313" key="1">
    <source>
        <dbReference type="EMBL" id="GMT32050.1"/>
    </source>
</evidence>
<dbReference type="Proteomes" id="UP001432322">
    <property type="component" value="Unassembled WGS sequence"/>
</dbReference>
<evidence type="ECO:0000313" key="2">
    <source>
        <dbReference type="Proteomes" id="UP001432322"/>
    </source>
</evidence>
<organism evidence="1 2">
    <name type="scientific">Pristionchus fissidentatus</name>
    <dbReference type="NCBI Taxonomy" id="1538716"/>
    <lineage>
        <taxon>Eukaryota</taxon>
        <taxon>Metazoa</taxon>
        <taxon>Ecdysozoa</taxon>
        <taxon>Nematoda</taxon>
        <taxon>Chromadorea</taxon>
        <taxon>Rhabditida</taxon>
        <taxon>Rhabditina</taxon>
        <taxon>Diplogasteromorpha</taxon>
        <taxon>Diplogasteroidea</taxon>
        <taxon>Neodiplogasteridae</taxon>
        <taxon>Pristionchus</taxon>
    </lineage>
</organism>
<keyword evidence="2" id="KW-1185">Reference proteome</keyword>
<name>A0AAV5WN70_9BILA</name>
<reference evidence="1" key="1">
    <citation type="submission" date="2023-10" db="EMBL/GenBank/DDBJ databases">
        <title>Genome assembly of Pristionchus species.</title>
        <authorList>
            <person name="Yoshida K."/>
            <person name="Sommer R.J."/>
        </authorList>
    </citation>
    <scope>NUCLEOTIDE SEQUENCE</scope>
    <source>
        <strain evidence="1">RS5133</strain>
    </source>
</reference>
<feature type="non-terminal residue" evidence="1">
    <location>
        <position position="78"/>
    </location>
</feature>
<comment type="caution">
    <text evidence="1">The sequence shown here is derived from an EMBL/GenBank/DDBJ whole genome shotgun (WGS) entry which is preliminary data.</text>
</comment>
<sequence length="78" mass="9077">NSIQFFLKVVEYAVHGFQWIIVSSITAVFDYSYRWNENVQYGLLVLYIGAYQDLAAVGTIKILVQRERPVENVDDQVY</sequence>
<proteinExistence type="predicted"/>
<feature type="non-terminal residue" evidence="1">
    <location>
        <position position="1"/>
    </location>
</feature>